<evidence type="ECO:0000313" key="6">
    <source>
        <dbReference type="Proteomes" id="UP000525078"/>
    </source>
</evidence>
<evidence type="ECO:0000256" key="2">
    <source>
        <dbReference type="ARBA" id="ARBA00023303"/>
    </source>
</evidence>
<dbReference type="GO" id="GO:0034220">
    <property type="term" value="P:monoatomic ion transmembrane transport"/>
    <property type="evidence" value="ECO:0007669"/>
    <property type="project" value="UniProtKB-KW"/>
</dbReference>
<feature type="transmembrane region" description="Helical" evidence="3">
    <location>
        <begin position="399"/>
        <end position="418"/>
    </location>
</feature>
<evidence type="ECO:0000313" key="5">
    <source>
        <dbReference type="EMBL" id="KAF4358415.1"/>
    </source>
</evidence>
<evidence type="ECO:0000259" key="4">
    <source>
        <dbReference type="PROSITE" id="PS50042"/>
    </source>
</evidence>
<organism evidence="5 6">
    <name type="scientific">Cannabis sativa</name>
    <name type="common">Hemp</name>
    <name type="synonym">Marijuana</name>
    <dbReference type="NCBI Taxonomy" id="3483"/>
    <lineage>
        <taxon>Eukaryota</taxon>
        <taxon>Viridiplantae</taxon>
        <taxon>Streptophyta</taxon>
        <taxon>Embryophyta</taxon>
        <taxon>Tracheophyta</taxon>
        <taxon>Spermatophyta</taxon>
        <taxon>Magnoliopsida</taxon>
        <taxon>eudicotyledons</taxon>
        <taxon>Gunneridae</taxon>
        <taxon>Pentapetalae</taxon>
        <taxon>rosids</taxon>
        <taxon>fabids</taxon>
        <taxon>Rosales</taxon>
        <taxon>Cannabaceae</taxon>
        <taxon>Cannabis</taxon>
    </lineage>
</organism>
<feature type="transmembrane region" description="Helical" evidence="3">
    <location>
        <begin position="264"/>
        <end position="285"/>
    </location>
</feature>
<dbReference type="InterPro" id="IPR018490">
    <property type="entry name" value="cNMP-bd_dom_sf"/>
</dbReference>
<evidence type="ECO:0000256" key="1">
    <source>
        <dbReference type="ARBA" id="ARBA00023286"/>
    </source>
</evidence>
<dbReference type="AlphaFoldDB" id="A0A7J6EJA4"/>
<dbReference type="GO" id="GO:0016020">
    <property type="term" value="C:membrane"/>
    <property type="evidence" value="ECO:0007669"/>
    <property type="project" value="UniProtKB-SubCell"/>
</dbReference>
<keyword evidence="2" id="KW-0407">Ion channel</keyword>
<proteinExistence type="predicted"/>
<keyword evidence="3" id="KW-1133">Transmembrane helix</keyword>
<dbReference type="PANTHER" id="PTHR45651">
    <property type="entry name" value="CYCLIC NUCLEOTIDE-GATED ION CHANNEL 15-RELATED-RELATED"/>
    <property type="match status" value="1"/>
</dbReference>
<dbReference type="InterPro" id="IPR014710">
    <property type="entry name" value="RmlC-like_jellyroll"/>
</dbReference>
<reference evidence="5 6" key="1">
    <citation type="journal article" date="2020" name="bioRxiv">
        <title>Sequence and annotation of 42 cannabis genomes reveals extensive copy number variation in cannabinoid synthesis and pathogen resistance genes.</title>
        <authorList>
            <person name="Mckernan K.J."/>
            <person name="Helbert Y."/>
            <person name="Kane L.T."/>
            <person name="Ebling H."/>
            <person name="Zhang L."/>
            <person name="Liu B."/>
            <person name="Eaton Z."/>
            <person name="Mclaughlin S."/>
            <person name="Kingan S."/>
            <person name="Baybayan P."/>
            <person name="Concepcion G."/>
            <person name="Jordan M."/>
            <person name="Riva A."/>
            <person name="Barbazuk W."/>
            <person name="Harkins T."/>
        </authorList>
    </citation>
    <scope>NUCLEOTIDE SEQUENCE [LARGE SCALE GENOMIC DNA]</scope>
    <source>
        <strain evidence="6">cv. Jamaican Lion 4</strain>
        <tissue evidence="5">Leaf</tissue>
    </source>
</reference>
<accession>A0A7J6EJA4</accession>
<feature type="transmembrane region" description="Helical" evidence="3">
    <location>
        <begin position="233"/>
        <end position="252"/>
    </location>
</feature>
<dbReference type="SUPFAM" id="SSF81324">
    <property type="entry name" value="Voltage-gated potassium channels"/>
    <property type="match status" value="1"/>
</dbReference>
<dbReference type="CDD" id="cd00038">
    <property type="entry name" value="CAP_ED"/>
    <property type="match status" value="1"/>
</dbReference>
<feature type="domain" description="Cyclic nucleotide-binding" evidence="4">
    <location>
        <begin position="534"/>
        <end position="645"/>
    </location>
</feature>
<name>A0A7J6EJA4_CANSA</name>
<feature type="transmembrane region" description="Helical" evidence="3">
    <location>
        <begin position="430"/>
        <end position="455"/>
    </location>
</feature>
<dbReference type="InterPro" id="IPR000595">
    <property type="entry name" value="cNMP-bd_dom"/>
</dbReference>
<keyword evidence="1" id="KW-0406">Ion transport</keyword>
<dbReference type="PROSITE" id="PS50042">
    <property type="entry name" value="CNMP_BINDING_3"/>
    <property type="match status" value="1"/>
</dbReference>
<feature type="transmembrane region" description="Helical" evidence="3">
    <location>
        <begin position="305"/>
        <end position="326"/>
    </location>
</feature>
<evidence type="ECO:0000256" key="3">
    <source>
        <dbReference type="SAM" id="Phobius"/>
    </source>
</evidence>
<dbReference type="Proteomes" id="UP000525078">
    <property type="component" value="Unassembled WGS sequence"/>
</dbReference>
<dbReference type="EMBL" id="JAATIP010000226">
    <property type="protein sequence ID" value="KAF4358415.1"/>
    <property type="molecule type" value="Genomic_DNA"/>
</dbReference>
<gene>
    <name evidence="5" type="ORF">F8388_018279</name>
</gene>
<keyword evidence="1" id="KW-1071">Ligand-gated ion channel</keyword>
<dbReference type="SUPFAM" id="SSF51206">
    <property type="entry name" value="cAMP-binding domain-like"/>
    <property type="match status" value="1"/>
</dbReference>
<sequence length="723" mass="83229">MRIGYVPSLFPWAIARPPFSSDIFFLLFLSSYQLSPSQTPLTMSNPPSEEINSRNVIDISDEQKRIIFDSNECFACTQVGLPIFHSHRCYPSQQPYWEATAGSSLRPTKLRAHSNWARPKAAHGGIVDPRSNNVKRWNRVVLLARGMALAVDPLFLYVMSLSAAGDPCFYLDVPLAAAVTVVRTCLDALHLAYIWLQFRLAYVSSESMVVGCGKLVWDSREIALHYVRSFKGFWLDAFVILPIPQAVIWLIVPKLLREERITVIMMVLLLSFLFQFLPKVHHVIYLMRQLQKVTGYVFGSVWWRFNLNAIAYLIASHVAGACWYILATERLMGCLQQQCDRSKSCNNLSVYCSREQCDMALLPGRNNMTTISSKCLDVNGPFNYGIYNPVLQVYSSNSLAVKLLYPIFWGLLNLSSFGNELEPTCNWLELIFSCCITIAGLVLFVTLIGNIQVFLHTVMENKKKMQLQYRDLEWWMKRRQIPSHLRGRVRHFQRQSWAAMGGQDEMELIKHFPDGLRRDIRRFLCIDIVKKVPLFHLLDDLILDNICDRLRPLIYSKGEKIVREGDPIKRMSFIVRGRVKRSQRLSKGFLATSTLECGGFLGDELLSWCLCRPFRDRLPASSATFTCVDMIESFVIDAEDLRYVINHFRYKFASERLKRTARYYSSNWRTWGAVVIQLGWRRYRMRTRGISVAPSLDGATAAKNRLTQYAVLFLSLRPHDHLE</sequence>
<dbReference type="PANTHER" id="PTHR45651:SF50">
    <property type="entry name" value="CYCLIC NUCLEOTIDE-GATED ION CHANNEL 2"/>
    <property type="match status" value="1"/>
</dbReference>
<dbReference type="Gene3D" id="1.10.287.630">
    <property type="entry name" value="Helix hairpin bin"/>
    <property type="match status" value="1"/>
</dbReference>
<dbReference type="SMART" id="SM00100">
    <property type="entry name" value="cNMP"/>
    <property type="match status" value="1"/>
</dbReference>
<comment type="caution">
    <text evidence="5">The sequence shown here is derived from an EMBL/GenBank/DDBJ whole genome shotgun (WGS) entry which is preliminary data.</text>
</comment>
<feature type="transmembrane region" description="Helical" evidence="3">
    <location>
        <begin position="140"/>
        <end position="159"/>
    </location>
</feature>
<dbReference type="Gene3D" id="2.60.120.10">
    <property type="entry name" value="Jelly Rolls"/>
    <property type="match status" value="1"/>
</dbReference>
<keyword evidence="1" id="KW-0813">Transport</keyword>
<protein>
    <recommendedName>
        <fullName evidence="4">Cyclic nucleotide-binding domain-containing protein</fullName>
    </recommendedName>
</protein>
<keyword evidence="3" id="KW-0812">Transmembrane</keyword>
<keyword evidence="3" id="KW-0472">Membrane</keyword>